<dbReference type="EMBL" id="AEDD01000014">
    <property type="protein sequence ID" value="EFM08651.1"/>
    <property type="molecule type" value="Genomic_DNA"/>
</dbReference>
<dbReference type="Pfam" id="PF00672">
    <property type="entry name" value="HAMP"/>
    <property type="match status" value="1"/>
</dbReference>
<dbReference type="InterPro" id="IPR003594">
    <property type="entry name" value="HATPase_dom"/>
</dbReference>
<dbReference type="SMART" id="SM00304">
    <property type="entry name" value="HAMP"/>
    <property type="match status" value="1"/>
</dbReference>
<dbReference type="GO" id="GO:0000155">
    <property type="term" value="F:phosphorelay sensor kinase activity"/>
    <property type="evidence" value="ECO:0007669"/>
    <property type="project" value="InterPro"/>
</dbReference>
<proteinExistence type="predicted"/>
<evidence type="ECO:0000256" key="2">
    <source>
        <dbReference type="ARBA" id="ARBA00022475"/>
    </source>
</evidence>
<keyword evidence="10" id="KW-1185">Reference proteome</keyword>
<keyword evidence="7" id="KW-0812">Transmembrane</keyword>
<reference evidence="9 10" key="1">
    <citation type="submission" date="2010-07" db="EMBL/GenBank/DDBJ databases">
        <title>The draft genome of Paenibacillus curdlanolyticus YK9.</title>
        <authorList>
            <consortium name="US DOE Joint Genome Institute (JGI-PGF)"/>
            <person name="Lucas S."/>
            <person name="Copeland A."/>
            <person name="Lapidus A."/>
            <person name="Cheng J.-F."/>
            <person name="Bruce D."/>
            <person name="Goodwin L."/>
            <person name="Pitluck S."/>
            <person name="Land M.L."/>
            <person name="Hauser L."/>
            <person name="Chang Y.-J."/>
            <person name="Jeffries C."/>
            <person name="Anderson I.J."/>
            <person name="Johnson E."/>
            <person name="Loganathan U."/>
            <person name="Mulhopadhyay B."/>
            <person name="Kyrpides N."/>
            <person name="Woyke T.J."/>
        </authorList>
    </citation>
    <scope>NUCLEOTIDE SEQUENCE [LARGE SCALE GENOMIC DNA]</scope>
    <source>
        <strain evidence="9 10">YK9</strain>
    </source>
</reference>
<feature type="domain" description="HAMP" evidence="8">
    <location>
        <begin position="318"/>
        <end position="370"/>
    </location>
</feature>
<dbReference type="SMART" id="SM00387">
    <property type="entry name" value="HATPase_c"/>
    <property type="match status" value="1"/>
</dbReference>
<keyword evidence="3" id="KW-0597">Phosphoprotein</keyword>
<accession>E0IFU0</accession>
<dbReference type="SUPFAM" id="SSF55874">
    <property type="entry name" value="ATPase domain of HSP90 chaperone/DNA topoisomerase II/histidine kinase"/>
    <property type="match status" value="1"/>
</dbReference>
<keyword evidence="6 7" id="KW-0472">Membrane</keyword>
<dbReference type="PROSITE" id="PS50885">
    <property type="entry name" value="HAMP"/>
    <property type="match status" value="1"/>
</dbReference>
<evidence type="ECO:0000256" key="7">
    <source>
        <dbReference type="SAM" id="Phobius"/>
    </source>
</evidence>
<keyword evidence="7" id="KW-1133">Transmembrane helix</keyword>
<dbReference type="Proteomes" id="UP000005387">
    <property type="component" value="Unassembled WGS sequence"/>
</dbReference>
<dbReference type="SUPFAM" id="SSF158472">
    <property type="entry name" value="HAMP domain-like"/>
    <property type="match status" value="1"/>
</dbReference>
<evidence type="ECO:0000259" key="8">
    <source>
        <dbReference type="PROSITE" id="PS50885"/>
    </source>
</evidence>
<dbReference type="eggNOG" id="COG2972">
    <property type="taxonomic scope" value="Bacteria"/>
</dbReference>
<evidence type="ECO:0000256" key="5">
    <source>
        <dbReference type="ARBA" id="ARBA00022777"/>
    </source>
</evidence>
<organism evidence="9 10">
    <name type="scientific">Paenibacillus curdlanolyticus YK9</name>
    <dbReference type="NCBI Taxonomy" id="717606"/>
    <lineage>
        <taxon>Bacteria</taxon>
        <taxon>Bacillati</taxon>
        <taxon>Bacillota</taxon>
        <taxon>Bacilli</taxon>
        <taxon>Bacillales</taxon>
        <taxon>Paenibacillaceae</taxon>
        <taxon>Paenibacillus</taxon>
    </lineage>
</organism>
<dbReference type="Pfam" id="PF06580">
    <property type="entry name" value="His_kinase"/>
    <property type="match status" value="1"/>
</dbReference>
<dbReference type="Gene3D" id="6.10.340.10">
    <property type="match status" value="1"/>
</dbReference>
<evidence type="ECO:0000256" key="3">
    <source>
        <dbReference type="ARBA" id="ARBA00022553"/>
    </source>
</evidence>
<keyword evidence="2" id="KW-1003">Cell membrane</keyword>
<dbReference type="Gene3D" id="3.30.565.10">
    <property type="entry name" value="Histidine kinase-like ATPase, C-terminal domain"/>
    <property type="match status" value="1"/>
</dbReference>
<keyword evidence="5 9" id="KW-0418">Kinase</keyword>
<dbReference type="InterPro" id="IPR050640">
    <property type="entry name" value="Bact_2-comp_sensor_kinase"/>
</dbReference>
<evidence type="ECO:0000256" key="4">
    <source>
        <dbReference type="ARBA" id="ARBA00022679"/>
    </source>
</evidence>
<dbReference type="GO" id="GO:0005886">
    <property type="term" value="C:plasma membrane"/>
    <property type="evidence" value="ECO:0007669"/>
    <property type="project" value="UniProtKB-SubCell"/>
</dbReference>
<evidence type="ECO:0000256" key="1">
    <source>
        <dbReference type="ARBA" id="ARBA00004651"/>
    </source>
</evidence>
<keyword evidence="4" id="KW-0808">Transferase</keyword>
<gene>
    <name evidence="9" type="ORF">PaecuDRAFT_4445</name>
</gene>
<comment type="subcellular location">
    <subcellularLocation>
        <location evidence="1">Cell membrane</location>
        <topology evidence="1">Multi-pass membrane protein</topology>
    </subcellularLocation>
</comment>
<dbReference type="InterPro" id="IPR010559">
    <property type="entry name" value="Sig_transdc_His_kin_internal"/>
</dbReference>
<dbReference type="Pfam" id="PF02518">
    <property type="entry name" value="HATPase_c"/>
    <property type="match status" value="1"/>
</dbReference>
<protein>
    <submittedName>
        <fullName evidence="9">Integral membrane sensor signal transduction histidine kinase</fullName>
    </submittedName>
</protein>
<sequence>MRMPPLSKWLNNMKIRTKLFLSLVLVVAVPVLIVGLILTTQFREKALDDAVSQSLNNVDRIKQRTSDLLTIPIDVSNNLMYDEQLKRVVNTQFTSPVDVFRDYRDFTAFHSAMSLHTEIKSIRFYMDNPTLLNNWEFMQPNAAVQKQFWYESALDNSLAQWFYFDDETTGGSKYLSLVRRVDFLTYRTSGVLIISLNRTELASMLMNEPFDTMIMDENNYVVASTRPSEEGLKLADANIWKVLGSYKDGTYDTVVEGKRSKVVVESLHPSSSRNGLRIVSVIHIDGIVKDANRIGMLGFIIMSVGFLIAVIIISLVSKLLSNRLLVLSREMNKVTTGNLNVSLRIDGNDEVGQLSRQFNGMMHSIRDLMEEVQESNRQKNLLEIKQKEIKLRMMASQINPHFLFNALESIRMKAHINKQTEIAQTVKLLGTLMRKNLEIGGSSILLSDEIEIVRCYLEIQRFRFGDRLSFELDIDPLSLSMRVPPLIVQPLVENAVVHGLECKEEGGYVRIRTSVSDDGETLQIEIKDNGQGMDEQRKQQLLASLEDMEDREGYRIGMRNVHQRLVLTYGEAYGMTLESDPENGTYIGLKLPAGRDTFV</sequence>
<feature type="transmembrane region" description="Helical" evidence="7">
    <location>
        <begin position="294"/>
        <end position="316"/>
    </location>
</feature>
<dbReference type="CDD" id="cd06225">
    <property type="entry name" value="HAMP"/>
    <property type="match status" value="1"/>
</dbReference>
<dbReference type="AlphaFoldDB" id="E0IFU0"/>
<evidence type="ECO:0000313" key="9">
    <source>
        <dbReference type="EMBL" id="EFM08651.1"/>
    </source>
</evidence>
<dbReference type="InterPro" id="IPR036890">
    <property type="entry name" value="HATPase_C_sf"/>
</dbReference>
<evidence type="ECO:0000256" key="6">
    <source>
        <dbReference type="ARBA" id="ARBA00023136"/>
    </source>
</evidence>
<dbReference type="PANTHER" id="PTHR34220:SF7">
    <property type="entry name" value="SENSOR HISTIDINE KINASE YPDA"/>
    <property type="match status" value="1"/>
</dbReference>
<evidence type="ECO:0000313" key="10">
    <source>
        <dbReference type="Proteomes" id="UP000005387"/>
    </source>
</evidence>
<name>E0IFU0_9BACL</name>
<dbReference type="PANTHER" id="PTHR34220">
    <property type="entry name" value="SENSOR HISTIDINE KINASE YPDA"/>
    <property type="match status" value="1"/>
</dbReference>
<dbReference type="InterPro" id="IPR003660">
    <property type="entry name" value="HAMP_dom"/>
</dbReference>
<dbReference type="STRING" id="717606.PaecuDRAFT_4445"/>